<keyword evidence="7" id="KW-1185">Reference proteome</keyword>
<gene>
    <name evidence="4" type="ORF">GPM918_LOCUS27238</name>
    <name evidence="3" type="ORF">OVA965_LOCUS14834</name>
    <name evidence="6" type="ORF">SRO942_LOCUS27526</name>
    <name evidence="5" type="ORF">TMI583_LOCUS14838</name>
</gene>
<proteinExistence type="predicted"/>
<evidence type="ECO:0000313" key="4">
    <source>
        <dbReference type="EMBL" id="CAF1274280.1"/>
    </source>
</evidence>
<evidence type="ECO:0000313" key="6">
    <source>
        <dbReference type="EMBL" id="CAF4064627.1"/>
    </source>
</evidence>
<dbReference type="Proteomes" id="UP000682733">
    <property type="component" value="Unassembled WGS sequence"/>
</dbReference>
<dbReference type="EMBL" id="CAJOBA010006540">
    <property type="protein sequence ID" value="CAF3775792.1"/>
    <property type="molecule type" value="Genomic_DNA"/>
</dbReference>
<dbReference type="EMBL" id="CAJNOQ010011336">
    <property type="protein sequence ID" value="CAF1274280.1"/>
    <property type="molecule type" value="Genomic_DNA"/>
</dbReference>
<dbReference type="SUPFAM" id="SSF63825">
    <property type="entry name" value="YWTD domain"/>
    <property type="match status" value="1"/>
</dbReference>
<dbReference type="EMBL" id="CAJNOK010006532">
    <property type="protein sequence ID" value="CAF1006739.1"/>
    <property type="molecule type" value="Genomic_DNA"/>
</dbReference>
<sequence length="578" mass="64965">MASAVNDPEFDPLATLKKNNPIIVETDDLYARVVKNKRNPDDLFLPMEAGILKTEVQKINQEETNPKPPVYNRLDFTPRLINAPVRTNPFDSDIQKSTTIIPPSKEFSTASQLHEGLTQSVLGEGGKYDENYPKDEHEEWNDIPFEEQYPEDYYYPYESDYPPPPYMIQNKKKKGIGAKLDRMIQRFPILSAFYKPPPPEIAYNGGNDNYEYSSTAAVSSVYVPTEYGEDEQTRELTNDEVILIERYSNKSLRKVIELQLKSETQPIDVCVQKELNYVYVCDAGRNIVQVYDLNGILNHVIDDPNMKTFRPTSIAVGQDGTVIVASHFVHRLQMYSPCQASEWKTNDTSNTEGFYYNQFKLGQQGHDPHQFYYPAGIRCDDIDSLLYVCDRGNSRIQIITPDGYCERIIQLVSVDGQLLAPIQLAFLHQDNSETVVCIVGDANCICFVPKYSNGIVTVEPLYIVDQEGIALKGASGLCVDQNDYIFISDTGNDRIVICSPVGSYITQFGGFGTQLGQLNHPYGICLTDDGTLVVADNGNRRVHLFGLLNTVDHTSGTPLPVSSAEKENLLIDAEPQRL</sequence>
<dbReference type="GO" id="GO:0008270">
    <property type="term" value="F:zinc ion binding"/>
    <property type="evidence" value="ECO:0007669"/>
    <property type="project" value="UniProtKB-KW"/>
</dbReference>
<name>A0A815BT47_9BILA</name>
<comment type="caution">
    <text evidence="4">The sequence shown here is derived from an EMBL/GenBank/DDBJ whole genome shotgun (WGS) entry which is preliminary data.</text>
</comment>
<accession>A0A815BT47</accession>
<evidence type="ECO:0000313" key="5">
    <source>
        <dbReference type="EMBL" id="CAF3775792.1"/>
    </source>
</evidence>
<protein>
    <submittedName>
        <fullName evidence="4">Uncharacterized protein</fullName>
    </submittedName>
</protein>
<dbReference type="PANTHER" id="PTHR24104">
    <property type="entry name" value="E3 UBIQUITIN-PROTEIN LIGASE NHLRC1-RELATED"/>
    <property type="match status" value="1"/>
</dbReference>
<dbReference type="PROSITE" id="PS51125">
    <property type="entry name" value="NHL"/>
    <property type="match status" value="2"/>
</dbReference>
<dbReference type="AlphaFoldDB" id="A0A815BT47"/>
<evidence type="ECO:0000313" key="3">
    <source>
        <dbReference type="EMBL" id="CAF1006739.1"/>
    </source>
</evidence>
<dbReference type="InterPro" id="IPR011042">
    <property type="entry name" value="6-blade_b-propeller_TolB-like"/>
</dbReference>
<dbReference type="CDD" id="cd05819">
    <property type="entry name" value="NHL"/>
    <property type="match status" value="1"/>
</dbReference>
<dbReference type="Proteomes" id="UP000663829">
    <property type="component" value="Unassembled WGS sequence"/>
</dbReference>
<dbReference type="GO" id="GO:0061630">
    <property type="term" value="F:ubiquitin protein ligase activity"/>
    <property type="evidence" value="ECO:0007669"/>
    <property type="project" value="TreeGrafter"/>
</dbReference>
<dbReference type="OrthoDB" id="10020332at2759"/>
<evidence type="ECO:0000313" key="7">
    <source>
        <dbReference type="Proteomes" id="UP000663829"/>
    </source>
</evidence>
<evidence type="ECO:0000256" key="1">
    <source>
        <dbReference type="ARBA" id="ARBA00022737"/>
    </source>
</evidence>
<evidence type="ECO:0000256" key="2">
    <source>
        <dbReference type="PROSITE-ProRule" id="PRU00504"/>
    </source>
</evidence>
<feature type="repeat" description="NHL" evidence="2">
    <location>
        <begin position="505"/>
        <end position="548"/>
    </location>
</feature>
<keyword evidence="1" id="KW-0677">Repeat</keyword>
<dbReference type="GO" id="GO:0043161">
    <property type="term" value="P:proteasome-mediated ubiquitin-dependent protein catabolic process"/>
    <property type="evidence" value="ECO:0007669"/>
    <property type="project" value="TreeGrafter"/>
</dbReference>
<dbReference type="InterPro" id="IPR001258">
    <property type="entry name" value="NHL_repeat"/>
</dbReference>
<dbReference type="Proteomes" id="UP000681722">
    <property type="component" value="Unassembled WGS sequence"/>
</dbReference>
<dbReference type="EMBL" id="CAJOBC010024806">
    <property type="protein sequence ID" value="CAF4064627.1"/>
    <property type="molecule type" value="Genomic_DNA"/>
</dbReference>
<organism evidence="4 7">
    <name type="scientific">Didymodactylos carnosus</name>
    <dbReference type="NCBI Taxonomy" id="1234261"/>
    <lineage>
        <taxon>Eukaryota</taxon>
        <taxon>Metazoa</taxon>
        <taxon>Spiralia</taxon>
        <taxon>Gnathifera</taxon>
        <taxon>Rotifera</taxon>
        <taxon>Eurotatoria</taxon>
        <taxon>Bdelloidea</taxon>
        <taxon>Philodinida</taxon>
        <taxon>Philodinidae</taxon>
        <taxon>Didymodactylos</taxon>
    </lineage>
</organism>
<dbReference type="Gene3D" id="2.120.10.30">
    <property type="entry name" value="TolB, C-terminal domain"/>
    <property type="match status" value="3"/>
</dbReference>
<dbReference type="InterPro" id="IPR050952">
    <property type="entry name" value="TRIM-NHL_E3_ligases"/>
</dbReference>
<feature type="repeat" description="NHL" evidence="2">
    <location>
        <begin position="358"/>
        <end position="402"/>
    </location>
</feature>
<reference evidence="4" key="1">
    <citation type="submission" date="2021-02" db="EMBL/GenBank/DDBJ databases">
        <authorList>
            <person name="Nowell W R."/>
        </authorList>
    </citation>
    <scope>NUCLEOTIDE SEQUENCE</scope>
</reference>
<dbReference type="Proteomes" id="UP000677228">
    <property type="component" value="Unassembled WGS sequence"/>
</dbReference>
<dbReference type="GO" id="GO:0000209">
    <property type="term" value="P:protein polyubiquitination"/>
    <property type="evidence" value="ECO:0007669"/>
    <property type="project" value="TreeGrafter"/>
</dbReference>
<dbReference type="PANTHER" id="PTHR24104:SF25">
    <property type="entry name" value="PROTEIN LIN-41"/>
    <property type="match status" value="1"/>
</dbReference>
<dbReference type="Pfam" id="PF01436">
    <property type="entry name" value="NHL"/>
    <property type="match status" value="1"/>
</dbReference>